<organism evidence="4 5">
    <name type="scientific">Klebsormidium nitens</name>
    <name type="common">Green alga</name>
    <name type="synonym">Ulothrix nitens</name>
    <dbReference type="NCBI Taxonomy" id="105231"/>
    <lineage>
        <taxon>Eukaryota</taxon>
        <taxon>Viridiplantae</taxon>
        <taxon>Streptophyta</taxon>
        <taxon>Klebsormidiophyceae</taxon>
        <taxon>Klebsormidiales</taxon>
        <taxon>Klebsormidiaceae</taxon>
        <taxon>Klebsormidium</taxon>
    </lineage>
</organism>
<dbReference type="InterPro" id="IPR051620">
    <property type="entry name" value="ORF904-like_C"/>
</dbReference>
<feature type="compositionally biased region" description="Low complexity" evidence="2">
    <location>
        <begin position="277"/>
        <end position="287"/>
    </location>
</feature>
<dbReference type="AlphaFoldDB" id="A0A1Y1ILV8"/>
<evidence type="ECO:0000313" key="4">
    <source>
        <dbReference type="EMBL" id="GAQ91623.1"/>
    </source>
</evidence>
<dbReference type="Proteomes" id="UP000054558">
    <property type="component" value="Unassembled WGS sequence"/>
</dbReference>
<dbReference type="Pfam" id="PF09250">
    <property type="entry name" value="Prim-Pol"/>
    <property type="match status" value="1"/>
</dbReference>
<feature type="domain" description="DNA primase/polymerase bifunctional N-terminal" evidence="3">
    <location>
        <begin position="54"/>
        <end position="235"/>
    </location>
</feature>
<dbReference type="SMART" id="SM00943">
    <property type="entry name" value="Prim-Pol"/>
    <property type="match status" value="1"/>
</dbReference>
<protein>
    <recommendedName>
        <fullName evidence="3">DNA primase/polymerase bifunctional N-terminal domain-containing protein</fullName>
    </recommendedName>
</protein>
<accession>A0A1Y1ILV8</accession>
<dbReference type="GO" id="GO:0016787">
    <property type="term" value="F:hydrolase activity"/>
    <property type="evidence" value="ECO:0007669"/>
    <property type="project" value="UniProtKB-KW"/>
</dbReference>
<evidence type="ECO:0000256" key="1">
    <source>
        <dbReference type="ARBA" id="ARBA00022801"/>
    </source>
</evidence>
<dbReference type="SUPFAM" id="SSF56747">
    <property type="entry name" value="Prim-pol domain"/>
    <property type="match status" value="1"/>
</dbReference>
<keyword evidence="1" id="KW-0378">Hydrolase</keyword>
<dbReference type="InterPro" id="IPR015330">
    <property type="entry name" value="DNA_primase/pol_bifunc_N"/>
</dbReference>
<evidence type="ECO:0000259" key="3">
    <source>
        <dbReference type="SMART" id="SM00943"/>
    </source>
</evidence>
<evidence type="ECO:0000256" key="2">
    <source>
        <dbReference type="SAM" id="MobiDB-lite"/>
    </source>
</evidence>
<gene>
    <name evidence="4" type="ORF">KFL_008210010</name>
</gene>
<name>A0A1Y1ILV8_KLENI</name>
<keyword evidence="5" id="KW-1185">Reference proteome</keyword>
<dbReference type="InterPro" id="IPR027417">
    <property type="entry name" value="P-loop_NTPase"/>
</dbReference>
<dbReference type="CDD" id="cd04859">
    <property type="entry name" value="Prim_Pol"/>
    <property type="match status" value="1"/>
</dbReference>
<dbReference type="EMBL" id="DF237770">
    <property type="protein sequence ID" value="GAQ91623.1"/>
    <property type="molecule type" value="Genomic_DNA"/>
</dbReference>
<reference evidence="4 5" key="1">
    <citation type="journal article" date="2014" name="Nat. Commun.">
        <title>Klebsormidium flaccidum genome reveals primary factors for plant terrestrial adaptation.</title>
        <authorList>
            <person name="Hori K."/>
            <person name="Maruyama F."/>
            <person name="Fujisawa T."/>
            <person name="Togashi T."/>
            <person name="Yamamoto N."/>
            <person name="Seo M."/>
            <person name="Sato S."/>
            <person name="Yamada T."/>
            <person name="Mori H."/>
            <person name="Tajima N."/>
            <person name="Moriyama T."/>
            <person name="Ikeuchi M."/>
            <person name="Watanabe M."/>
            <person name="Wada H."/>
            <person name="Kobayashi K."/>
            <person name="Saito M."/>
            <person name="Masuda T."/>
            <person name="Sasaki-Sekimoto Y."/>
            <person name="Mashiguchi K."/>
            <person name="Awai K."/>
            <person name="Shimojima M."/>
            <person name="Masuda S."/>
            <person name="Iwai M."/>
            <person name="Nobusawa T."/>
            <person name="Narise T."/>
            <person name="Kondo S."/>
            <person name="Saito H."/>
            <person name="Sato R."/>
            <person name="Murakawa M."/>
            <person name="Ihara Y."/>
            <person name="Oshima-Yamada Y."/>
            <person name="Ohtaka K."/>
            <person name="Satoh M."/>
            <person name="Sonobe K."/>
            <person name="Ishii M."/>
            <person name="Ohtani R."/>
            <person name="Kanamori-Sato M."/>
            <person name="Honoki R."/>
            <person name="Miyazaki D."/>
            <person name="Mochizuki H."/>
            <person name="Umetsu J."/>
            <person name="Higashi K."/>
            <person name="Shibata D."/>
            <person name="Kamiya Y."/>
            <person name="Sato N."/>
            <person name="Nakamura Y."/>
            <person name="Tabata S."/>
            <person name="Ida S."/>
            <person name="Kurokawa K."/>
            <person name="Ohta H."/>
        </authorList>
    </citation>
    <scope>NUCLEOTIDE SEQUENCE [LARGE SCALE GENOMIC DNA]</scope>
    <source>
        <strain evidence="4 5">NIES-2285</strain>
    </source>
</reference>
<dbReference type="PANTHER" id="PTHR35372">
    <property type="entry name" value="ATP BINDING PROTEIN-RELATED"/>
    <property type="match status" value="1"/>
</dbReference>
<sequence>MQAANTPCSLEHTIDVTAIEAPEALPPGEEDAATHGARDIRTAPSNVLSIRDEILRLADHGLYGIPVHIKIDSRGKKRSRFPPTYAHIVTVGDWEKYIGAVLDAFENPNGVAILTGTSGLFVIDIDVGESGDKKSGMEFWHGQVEEHGEPESLSVRTGSGGLHYYFRLDETTGLHDTANFAGLTFDMQKFGVNARGTGGVIFAPPSRYGEGTDTCREYTWVTGGDGKINSMPPWLVSLINRGRASEGVSRHAKGRVSHDKEVDPEQITPEAVDDAEAGGPAAKAAPGSAHEEVKQLELYYNCFGSGCYGSKPKLLGRLTIAGALEQAGGGAFGPKDHQPSSLTKLAARFSDPFMLSNVSKSDFGSALIFSKLFEHDRRVVYDSGRFWTPGPRRVRTKSEKGVLKGIQKAEKAIMADFDMEMKKIPEPVWRGAAVESVPIAQRCQHSEGAATPHLLMLDGAHIAVLEETEDSDIYNGASVKAIASGDGSMTVRGLHKDPVEVTMRCLPIICTNSSPKFNAGDTGTLNKLRIFPFEHEFVENPRPGTNQRLRDTDLMDKIKSPEWRKQMLAWLVRGSMMWYERGTLPTVEELPAAMGKALESYSNDNDHFGNFIQDRCIVQWQAVYWSSCQHVGPGGIRCVEAKCRGDCTQEVLFSW</sequence>
<proteinExistence type="predicted"/>
<feature type="region of interest" description="Disordered" evidence="2">
    <location>
        <begin position="247"/>
        <end position="287"/>
    </location>
</feature>
<dbReference type="PANTHER" id="PTHR35372:SF2">
    <property type="entry name" value="SF3 HELICASE DOMAIN-CONTAINING PROTEIN"/>
    <property type="match status" value="1"/>
</dbReference>
<dbReference type="Gene3D" id="3.40.50.300">
    <property type="entry name" value="P-loop containing nucleotide triphosphate hydrolases"/>
    <property type="match status" value="1"/>
</dbReference>
<evidence type="ECO:0000313" key="5">
    <source>
        <dbReference type="Proteomes" id="UP000054558"/>
    </source>
</evidence>